<accession>A0A0B6YL66</accession>
<evidence type="ECO:0000256" key="1">
    <source>
        <dbReference type="SAM" id="MobiDB-lite"/>
    </source>
</evidence>
<dbReference type="EMBL" id="HACG01010069">
    <property type="protein sequence ID" value="CEK56934.1"/>
    <property type="molecule type" value="Transcribed_RNA"/>
</dbReference>
<organism evidence="2">
    <name type="scientific">Arion vulgaris</name>
    <dbReference type="NCBI Taxonomy" id="1028688"/>
    <lineage>
        <taxon>Eukaryota</taxon>
        <taxon>Metazoa</taxon>
        <taxon>Spiralia</taxon>
        <taxon>Lophotrochozoa</taxon>
        <taxon>Mollusca</taxon>
        <taxon>Gastropoda</taxon>
        <taxon>Heterobranchia</taxon>
        <taxon>Euthyneura</taxon>
        <taxon>Panpulmonata</taxon>
        <taxon>Eupulmonata</taxon>
        <taxon>Stylommatophora</taxon>
        <taxon>Helicina</taxon>
        <taxon>Arionoidea</taxon>
        <taxon>Arionidae</taxon>
        <taxon>Arion</taxon>
    </lineage>
</organism>
<protein>
    <submittedName>
        <fullName evidence="2">Uncharacterized protein</fullName>
    </submittedName>
</protein>
<evidence type="ECO:0000313" key="2">
    <source>
        <dbReference type="EMBL" id="CEK56934.1"/>
    </source>
</evidence>
<gene>
    <name evidence="2" type="primary">ORF28877</name>
</gene>
<feature type="compositionally biased region" description="Basic and acidic residues" evidence="1">
    <location>
        <begin position="125"/>
        <end position="140"/>
    </location>
</feature>
<dbReference type="AlphaFoldDB" id="A0A0B6YL66"/>
<feature type="compositionally biased region" description="Low complexity" evidence="1">
    <location>
        <begin position="74"/>
        <end position="88"/>
    </location>
</feature>
<name>A0A0B6YL66_9EUPU</name>
<feature type="region of interest" description="Disordered" evidence="1">
    <location>
        <begin position="109"/>
        <end position="147"/>
    </location>
</feature>
<reference evidence="2" key="1">
    <citation type="submission" date="2014-12" db="EMBL/GenBank/DDBJ databases">
        <title>Insight into the proteome of Arion vulgaris.</title>
        <authorList>
            <person name="Aradska J."/>
            <person name="Bulat T."/>
            <person name="Smidak R."/>
            <person name="Sarate P."/>
            <person name="Gangsoo J."/>
            <person name="Sialana F."/>
            <person name="Bilban M."/>
            <person name="Lubec G."/>
        </authorList>
    </citation>
    <scope>NUCLEOTIDE SEQUENCE</scope>
    <source>
        <tissue evidence="2">Skin</tissue>
    </source>
</reference>
<proteinExistence type="predicted"/>
<sequence>YEQQIQDPKAHFLHCVGNSPVPMGYVKSKTCSYSGNDCGCCKSGAAGGSDGVSARNTQGQGNRSSQGEDGMQKYNGGDNNLDDYNFNNIYNPQKKSSMCKDVFISKTKPNNSYDESLNHSSQNRAQERKANLSRPDDGRNEIPQYNR</sequence>
<feature type="compositionally biased region" description="Polar residues" evidence="1">
    <location>
        <begin position="55"/>
        <end position="67"/>
    </location>
</feature>
<feature type="non-terminal residue" evidence="2">
    <location>
        <position position="147"/>
    </location>
</feature>
<feature type="non-terminal residue" evidence="2">
    <location>
        <position position="1"/>
    </location>
</feature>
<feature type="region of interest" description="Disordered" evidence="1">
    <location>
        <begin position="46"/>
        <end position="88"/>
    </location>
</feature>
<feature type="compositionally biased region" description="Polar residues" evidence="1">
    <location>
        <begin position="109"/>
        <end position="124"/>
    </location>
</feature>